<keyword evidence="8 11" id="KW-0539">Nucleus</keyword>
<comment type="catalytic activity">
    <reaction evidence="10 11">
        <text>L-lysyl(79)-[histone H3] + 3 S-adenosyl-L-methionine = N(6),N(6),N(6)-trimethyl-L-lysyl(79)-[histone H3] + 3 S-adenosyl-L-homocysteine + 3 H(+)</text>
        <dbReference type="Rhea" id="RHEA:60328"/>
        <dbReference type="Rhea" id="RHEA-COMP:15549"/>
        <dbReference type="Rhea" id="RHEA-COMP:15552"/>
        <dbReference type="ChEBI" id="CHEBI:15378"/>
        <dbReference type="ChEBI" id="CHEBI:29969"/>
        <dbReference type="ChEBI" id="CHEBI:57856"/>
        <dbReference type="ChEBI" id="CHEBI:59789"/>
        <dbReference type="ChEBI" id="CHEBI:61961"/>
        <dbReference type="EC" id="2.1.1.360"/>
    </reaction>
</comment>
<feature type="coiled-coil region" evidence="12">
    <location>
        <begin position="598"/>
        <end position="632"/>
    </location>
</feature>
<evidence type="ECO:0000256" key="3">
    <source>
        <dbReference type="ARBA" id="ARBA00020987"/>
    </source>
</evidence>
<comment type="subcellular location">
    <subcellularLocation>
        <location evidence="1 11">Nucleus</location>
    </subcellularLocation>
</comment>
<feature type="compositionally biased region" description="Low complexity" evidence="13">
    <location>
        <begin position="490"/>
        <end position="499"/>
    </location>
</feature>
<keyword evidence="12" id="KW-0175">Coiled coil</keyword>
<dbReference type="GO" id="GO:0140956">
    <property type="term" value="F:histone H3K79 trimethyltransferase activity"/>
    <property type="evidence" value="ECO:0007669"/>
    <property type="project" value="UniProtKB-EC"/>
</dbReference>
<feature type="region of interest" description="Disordered" evidence="13">
    <location>
        <begin position="964"/>
        <end position="993"/>
    </location>
</feature>
<evidence type="ECO:0000256" key="8">
    <source>
        <dbReference type="ARBA" id="ARBA00023242"/>
    </source>
</evidence>
<feature type="compositionally biased region" description="Pro residues" evidence="13">
    <location>
        <begin position="1530"/>
        <end position="1553"/>
    </location>
</feature>
<dbReference type="EMBL" id="CAXKWB010002777">
    <property type="protein sequence ID" value="CAL4067690.1"/>
    <property type="molecule type" value="Genomic_DNA"/>
</dbReference>
<feature type="region of interest" description="Disordered" evidence="13">
    <location>
        <begin position="342"/>
        <end position="511"/>
    </location>
</feature>
<dbReference type="InterPro" id="IPR030445">
    <property type="entry name" value="H3-K79_meTrfase"/>
</dbReference>
<protein>
    <recommendedName>
        <fullName evidence="3 11">Histone-lysine N-methyltransferase, H3 lysine-79 specific</fullName>
        <ecNumber evidence="2 11">2.1.1.360</ecNumber>
    </recommendedName>
    <alternativeName>
        <fullName evidence="9 11">Histone H3-K79 methyltransferase</fullName>
    </alternativeName>
</protein>
<feature type="compositionally biased region" description="Polar residues" evidence="13">
    <location>
        <begin position="890"/>
        <end position="900"/>
    </location>
</feature>
<feature type="compositionally biased region" description="Low complexity" evidence="13">
    <location>
        <begin position="767"/>
        <end position="782"/>
    </location>
</feature>
<feature type="compositionally biased region" description="Low complexity" evidence="13">
    <location>
        <begin position="975"/>
        <end position="986"/>
    </location>
</feature>
<dbReference type="Proteomes" id="UP001497623">
    <property type="component" value="Unassembled WGS sequence"/>
</dbReference>
<dbReference type="PANTHER" id="PTHR21451">
    <property type="entry name" value="HISTONE H3 METHYLTRANSFERASE"/>
    <property type="match status" value="1"/>
</dbReference>
<keyword evidence="7 11" id="KW-0156">Chromatin regulator</keyword>
<feature type="compositionally biased region" description="Basic and acidic residues" evidence="13">
    <location>
        <begin position="1296"/>
        <end position="1308"/>
    </location>
</feature>
<dbReference type="Gene3D" id="3.40.50.150">
    <property type="entry name" value="Vaccinia Virus protein VP39"/>
    <property type="match status" value="1"/>
</dbReference>
<evidence type="ECO:0000256" key="1">
    <source>
        <dbReference type="ARBA" id="ARBA00004123"/>
    </source>
</evidence>
<dbReference type="PANTHER" id="PTHR21451:SF0">
    <property type="entry name" value="HISTONE-LYSINE N-METHYLTRANSFERASE, H3 LYSINE-79 SPECIFIC"/>
    <property type="match status" value="1"/>
</dbReference>
<feature type="domain" description="DOT1" evidence="14">
    <location>
        <begin position="16"/>
        <end position="336"/>
    </location>
</feature>
<evidence type="ECO:0000256" key="11">
    <source>
        <dbReference type="RuleBase" id="RU271113"/>
    </source>
</evidence>
<evidence type="ECO:0000256" key="10">
    <source>
        <dbReference type="ARBA" id="ARBA00047770"/>
    </source>
</evidence>
<comment type="caution">
    <text evidence="15">The sequence shown here is derived from an EMBL/GenBank/DDBJ whole genome shotgun (WGS) entry which is preliminary data.</text>
</comment>
<feature type="compositionally biased region" description="Polar residues" evidence="13">
    <location>
        <begin position="738"/>
        <end position="757"/>
    </location>
</feature>
<feature type="compositionally biased region" description="Low complexity" evidence="13">
    <location>
        <begin position="1375"/>
        <end position="1410"/>
    </location>
</feature>
<feature type="region of interest" description="Disordered" evidence="13">
    <location>
        <begin position="1090"/>
        <end position="1115"/>
    </location>
</feature>
<sequence length="1802" mass="199421">MTEKRKFDKEFNAKLKSLKSSNPGEYWKIINQGKKSSKIGDIPPSILWVCEDIPELKRAMEVNILQDYDTRSFDSMKLLTDKYNRAIESILQLEKGTSLPAARLNKRPSRGMLKHIISQTYEHAVADPDTLNQYEPFSPEVYGETSYELICQMIDQIHITEDDSFVDLGSGVGQVVLQMAAATPCRTCVGIEKADNPCGYAKQMDIHFQKWMSWYGKKFGEYKLMKGDFLSKENREIITSSTIVFVNNFAFGPTVDHMLKEVFADLKDGAKIVSSKSFCPLNFRITDRNLSDIGTIMHVSEMSPLKGSVSWTGKPVSYYLHIIDRTKLERYFQKLKNPKLRSKKNGENLQVEDEETPNARRVRRDLNKSSLNSSETSSTNSSDQNKDDEGVMGPTTRRAWNDCSSQSNPRCSGSNSSAKTTPKGSSCRSSADENDENINNGAAAPRTNNNRRRNTQRRAAASKPSIVDEPDPPPMAARGQRRAAITSRRGGLTAAALAGKQPRAPRGSKKPIKINGLDLLHTQTLLSCATEDSSGGVALGTVDQKLSSISSSTDGVLKHEELPIPPARDTPYALEVLLDMLRQQFLNMLDNFKKPDYADFVNKQIDEEKEKNKSLKSRAAQLERQIKVLIDDSVALLRARISELGMSAANPEDLLNRAKEIVWRHKELQANVSTLQQAVSSAEQEQDRLVRLRQHEIINKYRRNGQVNGQSLDASNLTQEFILREISQTLSQRKKLHSQVSRLETEVTSLEYTNPQPEKSKSPGLANNQSILTNNNNSNVDDNNIRSDKSPGRQGKTRHRSRNQEWPSIPDMGKIEEKNPEILAQKILETGRQIEAGRIPVLPPGTEVRVHEGRLPQGYEHGRSVQPELRLHDSRLQQQEPCRVLVMASRQQYPPHSSSGHPPLIPKVEPLDRYPSPGSRPPPPPERNNQRKFSLIRAHEPPRVADFEDRLKLIITNVLNEDKPLSQAVPPRPSPQVSVSQPYISPGSRPRELHRPRDMTLLETGRLLDGRLMDLQMQQQQQQHPQHSRVGQPDYTLVSPAKLALRRHLSQEKLAMEYIPSAPNQNKGSTISRNVGDLISSEVERTMEISSQSINSSTAAVDMTMSGKSVSPRPNSRIARIVEESYSSKPPHTPDSLDGRQQSSPALRTVYSPISRPNSTESLPPTPHTPQTMEGLMYPRVKSPRGSSSSISSSGADEKPRMPPPVPSPGTRDGLEARLASMYAANKCPAPTSSPGALGGPPRPPSQGSDTKSHFDSKIRSSPSPHFAESTAAPVDGQMVEGLGARFLNRPHCQTKIKEEPGIKEEPRSSPLTSTEEERMKRKMRSPPPMPVSVPLKKHHFSDAAVPQSRSSTSSSVISPPPQTQSSTLHGPQPSSGASSSAVSVATTASSTATSKPSIIVSHPSSSSHIKFQDKKNEGVERSDSPLQKWQDKIDSGFDKIVAFASEVDKRRKSTETASPRQEGFASPLIGDRRMLNGPSGDGNKASMKFPRIKQENEFPSGLRDSSGPSPYSPHSPSTLSPSPITQDRPPTPQSPRPPLRTPPITSPPPTPSPDRSGISSPGIFPPRVGESPPYHPHLEVETTRLNSSTERNISSTDRSNMSLDSGGVYHHFKKKFIRNPHESDSSGGGPPSRDPPMSHHSKPPHLHHRERSSPSDSLASQQGKSQFRPKNKDWEWRSRHGHGGSHNTNHSGSHSSSSGHSSSSNSGRGHSSSSSSSSGHSGSQRGHHHHHHHRSRSPGPPSSHVLPYPTSNHHSHHHSHHQRGNYPPPPPRGTAHQQMLTAAPHQQRSQNHSHHNYYNSY</sequence>
<keyword evidence="6 11" id="KW-0949">S-adenosyl-L-methionine</keyword>
<dbReference type="Pfam" id="PF08123">
    <property type="entry name" value="DOT1"/>
    <property type="match status" value="1"/>
</dbReference>
<keyword evidence="16" id="KW-1185">Reference proteome</keyword>
<comment type="similarity">
    <text evidence="11">Belongs to the class I-like SAM-binding methyltransferase superfamily. DOT1 family.</text>
</comment>
<organism evidence="15 16">
    <name type="scientific">Meganyctiphanes norvegica</name>
    <name type="common">Northern krill</name>
    <name type="synonym">Thysanopoda norvegica</name>
    <dbReference type="NCBI Taxonomy" id="48144"/>
    <lineage>
        <taxon>Eukaryota</taxon>
        <taxon>Metazoa</taxon>
        <taxon>Ecdysozoa</taxon>
        <taxon>Arthropoda</taxon>
        <taxon>Crustacea</taxon>
        <taxon>Multicrustacea</taxon>
        <taxon>Malacostraca</taxon>
        <taxon>Eumalacostraca</taxon>
        <taxon>Eucarida</taxon>
        <taxon>Euphausiacea</taxon>
        <taxon>Euphausiidae</taxon>
        <taxon>Meganyctiphanes</taxon>
    </lineage>
</organism>
<comment type="miscellaneous">
    <text evidence="11">In contrast to other lysine histone methyltransferases, it does not contain a SET domain, suggesting the existence of another mechanism for methylation of lysine residues of histones.</text>
</comment>
<dbReference type="PROSITE" id="PS51569">
    <property type="entry name" value="DOT1"/>
    <property type="match status" value="1"/>
</dbReference>
<evidence type="ECO:0000259" key="14">
    <source>
        <dbReference type="PROSITE" id="PS51569"/>
    </source>
</evidence>
<feature type="compositionally biased region" description="Low complexity" evidence="13">
    <location>
        <begin position="1506"/>
        <end position="1524"/>
    </location>
</feature>
<dbReference type="GO" id="GO:0006281">
    <property type="term" value="P:DNA repair"/>
    <property type="evidence" value="ECO:0007669"/>
    <property type="project" value="TreeGrafter"/>
</dbReference>
<dbReference type="InterPro" id="IPR025789">
    <property type="entry name" value="DOT1_dom"/>
</dbReference>
<evidence type="ECO:0000256" key="2">
    <source>
        <dbReference type="ARBA" id="ARBA00012190"/>
    </source>
</evidence>
<feature type="compositionally biased region" description="Low complexity" evidence="13">
    <location>
        <begin position="439"/>
        <end position="448"/>
    </location>
</feature>
<feature type="non-terminal residue" evidence="15">
    <location>
        <position position="1802"/>
    </location>
</feature>
<feature type="coiled-coil region" evidence="12">
    <location>
        <begin position="665"/>
        <end position="695"/>
    </location>
</feature>
<dbReference type="GO" id="GO:0032259">
    <property type="term" value="P:methylation"/>
    <property type="evidence" value="ECO:0007669"/>
    <property type="project" value="UniProtKB-KW"/>
</dbReference>
<dbReference type="InterPro" id="IPR029063">
    <property type="entry name" value="SAM-dependent_MTases_sf"/>
</dbReference>
<comment type="function">
    <text evidence="11">Histone methyltransferase that specifically trimethylates histone H3 to form H3K79me3. This methylation is required for telomere silencing and for the pachytene checkpoint during the meiotic cell cycle by allowing the recruitment of RAD9 to double strand breaks. Nucleosomes are preferred as substrate compared to free histone.</text>
</comment>
<feature type="compositionally biased region" description="Polar residues" evidence="13">
    <location>
        <begin position="402"/>
        <end position="429"/>
    </location>
</feature>
<feature type="region of interest" description="Disordered" evidence="13">
    <location>
        <begin position="1151"/>
        <end position="1434"/>
    </location>
</feature>
<dbReference type="Gene3D" id="1.10.260.60">
    <property type="match status" value="1"/>
</dbReference>
<dbReference type="GO" id="GO:0035097">
    <property type="term" value="C:histone methyltransferase complex"/>
    <property type="evidence" value="ECO:0007669"/>
    <property type="project" value="UniProtKB-ARBA"/>
</dbReference>
<gene>
    <name evidence="15" type="ORF">MNOR_LOCUS6657</name>
</gene>
<feature type="compositionally biased region" description="Polar residues" evidence="13">
    <location>
        <begin position="1584"/>
        <end position="1604"/>
    </location>
</feature>
<feature type="compositionally biased region" description="Polar residues" evidence="13">
    <location>
        <begin position="1090"/>
        <end position="1099"/>
    </location>
</feature>
<feature type="region of interest" description="Disordered" evidence="13">
    <location>
        <begin position="733"/>
        <end position="813"/>
    </location>
</feature>
<feature type="compositionally biased region" description="Basic residues" evidence="13">
    <location>
        <begin position="1640"/>
        <end position="1651"/>
    </location>
</feature>
<feature type="compositionally biased region" description="Low complexity" evidence="13">
    <location>
        <begin position="1347"/>
        <end position="1368"/>
    </location>
</feature>
<name>A0AAV2PZT6_MEGNR</name>
<evidence type="ECO:0000313" key="16">
    <source>
        <dbReference type="Proteomes" id="UP001497623"/>
    </source>
</evidence>
<evidence type="ECO:0000256" key="7">
    <source>
        <dbReference type="ARBA" id="ARBA00022853"/>
    </source>
</evidence>
<reference evidence="15 16" key="1">
    <citation type="submission" date="2024-05" db="EMBL/GenBank/DDBJ databases">
        <authorList>
            <person name="Wallberg A."/>
        </authorList>
    </citation>
    <scope>NUCLEOTIDE SEQUENCE [LARGE SCALE GENOMIC DNA]</scope>
</reference>
<keyword evidence="4 11" id="KW-0489">Methyltransferase</keyword>
<feature type="compositionally biased region" description="Basic residues" evidence="13">
    <location>
        <begin position="1726"/>
        <end position="1737"/>
    </location>
</feature>
<dbReference type="GO" id="GO:0000077">
    <property type="term" value="P:DNA damage checkpoint signaling"/>
    <property type="evidence" value="ECO:0007669"/>
    <property type="project" value="TreeGrafter"/>
</dbReference>
<evidence type="ECO:0000256" key="12">
    <source>
        <dbReference type="SAM" id="Coils"/>
    </source>
</evidence>
<evidence type="ECO:0000256" key="9">
    <source>
        <dbReference type="ARBA" id="ARBA00029821"/>
    </source>
</evidence>
<evidence type="ECO:0000256" key="13">
    <source>
        <dbReference type="SAM" id="MobiDB-lite"/>
    </source>
</evidence>
<feature type="compositionally biased region" description="Low complexity" evidence="13">
    <location>
        <begin position="369"/>
        <end position="382"/>
    </location>
</feature>
<feature type="compositionally biased region" description="Low complexity" evidence="13">
    <location>
        <begin position="1686"/>
        <end position="1725"/>
    </location>
</feature>
<dbReference type="EC" id="2.1.1.360" evidence="2 11"/>
<dbReference type="SUPFAM" id="SSF53335">
    <property type="entry name" value="S-adenosyl-L-methionine-dependent methyltransferases"/>
    <property type="match status" value="1"/>
</dbReference>
<proteinExistence type="inferred from homology"/>
<feature type="compositionally biased region" description="Basic residues" evidence="13">
    <location>
        <begin position="1754"/>
        <end position="1764"/>
    </location>
</feature>
<evidence type="ECO:0000313" key="15">
    <source>
        <dbReference type="EMBL" id="CAL4067690.1"/>
    </source>
</evidence>
<feature type="compositionally biased region" description="Basic and acidic residues" evidence="13">
    <location>
        <begin position="1411"/>
        <end position="1434"/>
    </location>
</feature>
<accession>A0AAV2PZT6</accession>
<evidence type="ECO:0000256" key="5">
    <source>
        <dbReference type="ARBA" id="ARBA00022679"/>
    </source>
</evidence>
<keyword evidence="5 11" id="KW-0808">Transferase</keyword>
<feature type="region of interest" description="Disordered" evidence="13">
    <location>
        <begin position="1446"/>
        <end position="1802"/>
    </location>
</feature>
<dbReference type="FunFam" id="3.40.50.150:FF:000033">
    <property type="entry name" value="Histone-lysine N-methyltransferase, H3 lysine-79 specific"/>
    <property type="match status" value="1"/>
</dbReference>
<dbReference type="CDD" id="cd20902">
    <property type="entry name" value="CC_DOT1L"/>
    <property type="match status" value="1"/>
</dbReference>
<feature type="region of interest" description="Disordered" evidence="13">
    <location>
        <begin position="890"/>
        <end position="940"/>
    </location>
</feature>
<feature type="compositionally biased region" description="Polar residues" evidence="13">
    <location>
        <begin position="1655"/>
        <end position="1666"/>
    </location>
</feature>
<evidence type="ECO:0000256" key="4">
    <source>
        <dbReference type="ARBA" id="ARBA00022603"/>
    </source>
</evidence>
<evidence type="ECO:0000256" key="6">
    <source>
        <dbReference type="ARBA" id="ARBA00022691"/>
    </source>
</evidence>